<proteinExistence type="inferred from homology"/>
<name>X0VIA7_9ZZZZ</name>
<evidence type="ECO:0000256" key="1">
    <source>
        <dbReference type="ARBA" id="ARBA00006018"/>
    </source>
</evidence>
<comment type="similarity">
    <text evidence="1">Belongs to the HupF/HypC family.</text>
</comment>
<dbReference type="SUPFAM" id="SSF159127">
    <property type="entry name" value="HupF/HypC-like"/>
    <property type="match status" value="1"/>
</dbReference>
<gene>
    <name evidence="2" type="ORF">S01H1_52678</name>
</gene>
<organism evidence="2">
    <name type="scientific">marine sediment metagenome</name>
    <dbReference type="NCBI Taxonomy" id="412755"/>
    <lineage>
        <taxon>unclassified sequences</taxon>
        <taxon>metagenomes</taxon>
        <taxon>ecological metagenomes</taxon>
    </lineage>
</organism>
<sequence length="78" mass="8608">MCLAIPAEVKSINGHEAEVEIGGTSYQASIYLTPEAKVGDYVLLHTGYAISIIDQEEAEETLRIFREMKALADSDEVY</sequence>
<dbReference type="GO" id="GO:0051604">
    <property type="term" value="P:protein maturation"/>
    <property type="evidence" value="ECO:0007669"/>
    <property type="project" value="TreeGrafter"/>
</dbReference>
<dbReference type="PANTHER" id="PTHR35177:SF2">
    <property type="entry name" value="HYDROGENASE MATURATION FACTOR HYBG"/>
    <property type="match status" value="1"/>
</dbReference>
<dbReference type="InterPro" id="IPR001109">
    <property type="entry name" value="Hydrogenase_HupF/HypC"/>
</dbReference>
<reference evidence="2" key="1">
    <citation type="journal article" date="2014" name="Front. Microbiol.">
        <title>High frequency of phylogenetically diverse reductive dehalogenase-homologous genes in deep subseafloor sedimentary metagenomes.</title>
        <authorList>
            <person name="Kawai M."/>
            <person name="Futagami T."/>
            <person name="Toyoda A."/>
            <person name="Takaki Y."/>
            <person name="Nishi S."/>
            <person name="Hori S."/>
            <person name="Arai W."/>
            <person name="Tsubouchi T."/>
            <person name="Morono Y."/>
            <person name="Uchiyama I."/>
            <person name="Ito T."/>
            <person name="Fujiyama A."/>
            <person name="Inagaki F."/>
            <person name="Takami H."/>
        </authorList>
    </citation>
    <scope>NUCLEOTIDE SEQUENCE</scope>
    <source>
        <strain evidence="2">Expedition CK06-06</strain>
    </source>
</reference>
<dbReference type="FunFam" id="2.30.30.140:FF:000022">
    <property type="entry name" value="Hydrogenase assembly chaperone HybG"/>
    <property type="match status" value="1"/>
</dbReference>
<dbReference type="PRINTS" id="PR00445">
    <property type="entry name" value="HUPFHYPC"/>
</dbReference>
<dbReference type="NCBIfam" id="TIGR00074">
    <property type="entry name" value="hypC_hupF"/>
    <property type="match status" value="1"/>
</dbReference>
<dbReference type="Pfam" id="PF01455">
    <property type="entry name" value="HupF_HypC"/>
    <property type="match status" value="1"/>
</dbReference>
<dbReference type="GO" id="GO:0005506">
    <property type="term" value="F:iron ion binding"/>
    <property type="evidence" value="ECO:0007669"/>
    <property type="project" value="TreeGrafter"/>
</dbReference>
<comment type="caution">
    <text evidence="2">The sequence shown here is derived from an EMBL/GenBank/DDBJ whole genome shotgun (WGS) entry which is preliminary data.</text>
</comment>
<dbReference type="PANTHER" id="PTHR35177">
    <property type="entry name" value="HYDROGENASE MATURATION FACTOR HYBG"/>
    <property type="match status" value="1"/>
</dbReference>
<dbReference type="Gene3D" id="2.30.30.140">
    <property type="match status" value="1"/>
</dbReference>
<evidence type="ECO:0000313" key="2">
    <source>
        <dbReference type="EMBL" id="GAG18019.1"/>
    </source>
</evidence>
<protein>
    <recommendedName>
        <fullName evidence="3">Hydrogenase assembly chaperone hypC/hupF</fullName>
    </recommendedName>
</protein>
<accession>X0VIA7</accession>
<dbReference type="AlphaFoldDB" id="X0VIA7"/>
<evidence type="ECO:0008006" key="3">
    <source>
        <dbReference type="Google" id="ProtNLM"/>
    </source>
</evidence>
<dbReference type="GO" id="GO:1902670">
    <property type="term" value="F:carbon dioxide binding"/>
    <property type="evidence" value="ECO:0007669"/>
    <property type="project" value="TreeGrafter"/>
</dbReference>
<dbReference type="EMBL" id="BARS01034065">
    <property type="protein sequence ID" value="GAG18019.1"/>
    <property type="molecule type" value="Genomic_DNA"/>
</dbReference>